<organism evidence="2 3">
    <name type="scientific">Puccinia graminis f. sp. tritici</name>
    <dbReference type="NCBI Taxonomy" id="56615"/>
    <lineage>
        <taxon>Eukaryota</taxon>
        <taxon>Fungi</taxon>
        <taxon>Dikarya</taxon>
        <taxon>Basidiomycota</taxon>
        <taxon>Pucciniomycotina</taxon>
        <taxon>Pucciniomycetes</taxon>
        <taxon>Pucciniales</taxon>
        <taxon>Pucciniaceae</taxon>
        <taxon>Puccinia</taxon>
    </lineage>
</organism>
<dbReference type="PANTHER" id="PTHR40635:SF1">
    <property type="match status" value="1"/>
</dbReference>
<name>A0A5B0N5S4_PUCGR</name>
<feature type="compositionally biased region" description="Acidic residues" evidence="1">
    <location>
        <begin position="201"/>
        <end position="214"/>
    </location>
</feature>
<feature type="compositionally biased region" description="Polar residues" evidence="1">
    <location>
        <begin position="217"/>
        <end position="229"/>
    </location>
</feature>
<evidence type="ECO:0000313" key="2">
    <source>
        <dbReference type="EMBL" id="KAA1084026.1"/>
    </source>
</evidence>
<dbReference type="PANTHER" id="PTHR40635">
    <property type="match status" value="1"/>
</dbReference>
<accession>A0A5B0N5S4</accession>
<dbReference type="EMBL" id="VSWC01000118">
    <property type="protein sequence ID" value="KAA1084026.1"/>
    <property type="molecule type" value="Genomic_DNA"/>
</dbReference>
<feature type="region of interest" description="Disordered" evidence="1">
    <location>
        <begin position="115"/>
        <end position="137"/>
    </location>
</feature>
<dbReference type="OrthoDB" id="5374757at2759"/>
<dbReference type="Proteomes" id="UP000324748">
    <property type="component" value="Unassembled WGS sequence"/>
</dbReference>
<keyword evidence="3" id="KW-1185">Reference proteome</keyword>
<evidence type="ECO:0000313" key="3">
    <source>
        <dbReference type="Proteomes" id="UP000324748"/>
    </source>
</evidence>
<feature type="region of interest" description="Disordered" evidence="1">
    <location>
        <begin position="167"/>
        <end position="264"/>
    </location>
</feature>
<proteinExistence type="predicted"/>
<feature type="compositionally biased region" description="Basic and acidic residues" evidence="1">
    <location>
        <begin position="235"/>
        <end position="245"/>
    </location>
</feature>
<protein>
    <submittedName>
        <fullName evidence="2">Uncharacterized protein</fullName>
    </submittedName>
</protein>
<gene>
    <name evidence="2" type="ORF">PGT21_014805</name>
</gene>
<sequence length="264" mass="29987">MSTTNSNPSRKFQTKNLIYLRISKRCVLMTKLLIDPPHLDWFETNSEAILSKLIEILKPRILNKLNDENNSTSKKSKLDIYRGSGFQFGYYFRNLTYQHSILLKSRETIHPVQSDLVSPEKQDAESDEEDIKPDLPSSSLKVHYEPFSIFGKSLMVIIEPFPLVGSSQTEEDAMPSTAGEKAKPTHPRAHAPRAEKPLFIPDDDDDEGVLEDLSLDFNQSHQSHPTLLSQLIKDPTSDRQLDHKSQPQSLRLDDFLLADPSSSK</sequence>
<reference evidence="2 3" key="1">
    <citation type="submission" date="2019-05" db="EMBL/GenBank/DDBJ databases">
        <title>Emergence of the Ug99 lineage of the wheat stem rust pathogen through somatic hybridization.</title>
        <authorList>
            <person name="Li F."/>
            <person name="Upadhyaya N.M."/>
            <person name="Sperschneider J."/>
            <person name="Matny O."/>
            <person name="Nguyen-Phuc H."/>
            <person name="Mago R."/>
            <person name="Raley C."/>
            <person name="Miller M.E."/>
            <person name="Silverstein K.A.T."/>
            <person name="Henningsen E."/>
            <person name="Hirsch C.D."/>
            <person name="Visser B."/>
            <person name="Pretorius Z.A."/>
            <person name="Steffenson B.J."/>
            <person name="Schwessinger B."/>
            <person name="Dodds P.N."/>
            <person name="Figueroa M."/>
        </authorList>
    </citation>
    <scope>NUCLEOTIDE SEQUENCE [LARGE SCALE GENOMIC DNA]</scope>
    <source>
        <strain evidence="2">21-0</strain>
    </source>
</reference>
<comment type="caution">
    <text evidence="2">The sequence shown here is derived from an EMBL/GenBank/DDBJ whole genome shotgun (WGS) entry which is preliminary data.</text>
</comment>
<dbReference type="AlphaFoldDB" id="A0A5B0N5S4"/>
<evidence type="ECO:0000256" key="1">
    <source>
        <dbReference type="SAM" id="MobiDB-lite"/>
    </source>
</evidence>